<evidence type="ECO:0000313" key="3">
    <source>
        <dbReference type="Proteomes" id="UP001352223"/>
    </source>
</evidence>
<proteinExistence type="predicted"/>
<protein>
    <submittedName>
        <fullName evidence="2">Flavodoxin domain-containing protein</fullName>
    </submittedName>
</protein>
<dbReference type="InterPro" id="IPR026816">
    <property type="entry name" value="Flavodoxin_dom"/>
</dbReference>
<accession>A0ABU6CDA8</accession>
<dbReference type="Proteomes" id="UP001352223">
    <property type="component" value="Unassembled WGS sequence"/>
</dbReference>
<dbReference type="PANTHER" id="PTHR38030:SF2">
    <property type="entry name" value="PROTOPORPHYRINOGEN IX DEHYDROGENASE [QUINONE]"/>
    <property type="match status" value="1"/>
</dbReference>
<dbReference type="PANTHER" id="PTHR38030">
    <property type="entry name" value="PROTOPORPHYRINOGEN IX DEHYDROGENASE [MENAQUINONE]"/>
    <property type="match status" value="1"/>
</dbReference>
<dbReference type="PROSITE" id="PS00201">
    <property type="entry name" value="FLAVODOXIN"/>
    <property type="match status" value="1"/>
</dbReference>
<dbReference type="InterPro" id="IPR052200">
    <property type="entry name" value="Protoporphyrinogen_IX_DH"/>
</dbReference>
<keyword evidence="3" id="KW-1185">Reference proteome</keyword>
<dbReference type="EMBL" id="JAOZYB010000168">
    <property type="protein sequence ID" value="MEB3962692.1"/>
    <property type="molecule type" value="Genomic_DNA"/>
</dbReference>
<dbReference type="Gene3D" id="3.40.50.360">
    <property type="match status" value="1"/>
</dbReference>
<dbReference type="InterPro" id="IPR001226">
    <property type="entry name" value="Flavodoxin_CS"/>
</dbReference>
<dbReference type="Pfam" id="PF12724">
    <property type="entry name" value="Flavodoxin_5"/>
    <property type="match status" value="1"/>
</dbReference>
<dbReference type="SUPFAM" id="SSF52218">
    <property type="entry name" value="Flavoproteins"/>
    <property type="match status" value="1"/>
</dbReference>
<reference evidence="2 3" key="1">
    <citation type="submission" date="2022-10" db="EMBL/GenBank/DDBJ databases">
        <authorList>
            <person name="Xie J."/>
            <person name="Shen N."/>
        </authorList>
    </citation>
    <scope>NUCLEOTIDE SEQUENCE [LARGE SCALE GENOMIC DNA]</scope>
    <source>
        <strain evidence="2 3">DSM 41681</strain>
    </source>
</reference>
<feature type="domain" description="Flavodoxin-like" evidence="1">
    <location>
        <begin position="8"/>
        <end position="163"/>
    </location>
</feature>
<organism evidence="2 3">
    <name type="scientific">Streptomyces kunmingensis</name>
    <dbReference type="NCBI Taxonomy" id="68225"/>
    <lineage>
        <taxon>Bacteria</taxon>
        <taxon>Bacillati</taxon>
        <taxon>Actinomycetota</taxon>
        <taxon>Actinomycetes</taxon>
        <taxon>Kitasatosporales</taxon>
        <taxon>Streptomycetaceae</taxon>
        <taxon>Streptomyces</taxon>
    </lineage>
</organism>
<comment type="caution">
    <text evidence="2">The sequence shown here is derived from an EMBL/GenBank/DDBJ whole genome shotgun (WGS) entry which is preliminary data.</text>
</comment>
<name>A0ABU6CDA8_9ACTN</name>
<evidence type="ECO:0000259" key="1">
    <source>
        <dbReference type="PROSITE" id="PS50902"/>
    </source>
</evidence>
<dbReference type="PROSITE" id="PS50902">
    <property type="entry name" value="FLAVODOXIN_LIKE"/>
    <property type="match status" value="1"/>
</dbReference>
<dbReference type="InterPro" id="IPR008254">
    <property type="entry name" value="Flavodoxin/NO_synth"/>
</dbReference>
<dbReference type="RefSeq" id="WP_324770270.1">
    <property type="nucleotide sequence ID" value="NZ_BAAATS010000067.1"/>
</dbReference>
<sequence length="176" mass="18920">MDGEQPRVLIVYASRNGSTAEIAGHISGVLSEAGCVATVCPAAEAGRDLDTYDAVVLGGALYTGRWHRAARRFARRFRRELETRPVWLFSSGPLDASASERDIPPVPGVRRLADRIEARGHATFGGRLNEDARGRVAKMIVKSGRGGDFRDLTQIISWAEGVARDIVPAPSGPGRA</sequence>
<dbReference type="InterPro" id="IPR029039">
    <property type="entry name" value="Flavoprotein-like_sf"/>
</dbReference>
<evidence type="ECO:0000313" key="2">
    <source>
        <dbReference type="EMBL" id="MEB3962692.1"/>
    </source>
</evidence>
<gene>
    <name evidence="2" type="ORF">OKJ48_20925</name>
</gene>